<dbReference type="Pfam" id="PF12695">
    <property type="entry name" value="Abhydrolase_5"/>
    <property type="match status" value="1"/>
</dbReference>
<keyword evidence="1" id="KW-0812">Transmembrane</keyword>
<dbReference type="GO" id="GO:0016787">
    <property type="term" value="F:hydrolase activity"/>
    <property type="evidence" value="ECO:0007669"/>
    <property type="project" value="UniProtKB-KW"/>
</dbReference>
<dbReference type="RefSeq" id="WP_034536479.1">
    <property type="nucleotide sequence ID" value="NZ_JAMAYM010000002.1"/>
</dbReference>
<dbReference type="EMBL" id="WNJQ01000002">
    <property type="protein sequence ID" value="MBC9824648.1"/>
    <property type="molecule type" value="Genomic_DNA"/>
</dbReference>
<evidence type="ECO:0000259" key="2">
    <source>
        <dbReference type="Pfam" id="PF12695"/>
    </source>
</evidence>
<evidence type="ECO:0000313" key="3">
    <source>
        <dbReference type="EMBL" id="MBC9824648.1"/>
    </source>
</evidence>
<organism evidence="3 4">
    <name type="scientific">Carnobacterium inhibens</name>
    <dbReference type="NCBI Taxonomy" id="147709"/>
    <lineage>
        <taxon>Bacteria</taxon>
        <taxon>Bacillati</taxon>
        <taxon>Bacillota</taxon>
        <taxon>Bacilli</taxon>
        <taxon>Lactobacillales</taxon>
        <taxon>Carnobacteriaceae</taxon>
        <taxon>Carnobacterium</taxon>
    </lineage>
</organism>
<feature type="domain" description="Alpha/beta hydrolase fold-5" evidence="2">
    <location>
        <begin position="69"/>
        <end position="234"/>
    </location>
</feature>
<sequence>MKRKYKILIIGIVLFVLLILGGLFFLRSMTYLPLDEAIEETMPSNQNYQVKETSDAVIFMPLKESHPTSVIFYQGGLVEEKSYSSLAAKLASKGFPVYLVKHALNLAVTDTNKAEKLIVDENITDFVIGGHSLGGVMASRFANEIDSDLLKGVFLLASYPDEKGRLDTLPISVLSLVGSKDGVLDNEAYQDGKTYLPDSTSYYIIEGGNHAGFGDYGHQEGDNDASISHEEQQELTVQFLVEWLNKIEE</sequence>
<evidence type="ECO:0000313" key="4">
    <source>
        <dbReference type="Proteomes" id="UP000638836"/>
    </source>
</evidence>
<proteinExistence type="predicted"/>
<dbReference type="Gene3D" id="3.40.50.1820">
    <property type="entry name" value="alpha/beta hydrolase"/>
    <property type="match status" value="1"/>
</dbReference>
<dbReference type="InterPro" id="IPR029059">
    <property type="entry name" value="AB_hydrolase_5"/>
</dbReference>
<protein>
    <submittedName>
        <fullName evidence="3">Alpha/beta hydrolase</fullName>
    </submittedName>
</protein>
<reference evidence="3 4" key="1">
    <citation type="journal article" date="2020" name="Microorganisms">
        <title>New Insight into Antimicrobial Compounds from Food and Marine-Sourced Carnobacterium Species through Phenotype and Genome Analyses.</title>
        <authorList>
            <person name="Begrem S."/>
            <person name="Ivaniuk F."/>
            <person name="Gigout-Chevalier F."/>
            <person name="Kolypczuk L."/>
            <person name="Bonnetot S."/>
            <person name="Leroi F."/>
            <person name="Grovel O."/>
            <person name="Delbarre-Ladrat C."/>
            <person name="Passerini D."/>
        </authorList>
    </citation>
    <scope>NUCLEOTIDE SEQUENCE [LARGE SCALE GENOMIC DNA]</scope>
    <source>
        <strain evidence="3 4">MIP2551</strain>
    </source>
</reference>
<accession>A0ABR7TAT6</accession>
<dbReference type="SUPFAM" id="SSF53474">
    <property type="entry name" value="alpha/beta-Hydrolases"/>
    <property type="match status" value="1"/>
</dbReference>
<comment type="caution">
    <text evidence="3">The sequence shown here is derived from an EMBL/GenBank/DDBJ whole genome shotgun (WGS) entry which is preliminary data.</text>
</comment>
<keyword evidence="4" id="KW-1185">Reference proteome</keyword>
<evidence type="ECO:0000256" key="1">
    <source>
        <dbReference type="SAM" id="Phobius"/>
    </source>
</evidence>
<keyword evidence="1" id="KW-1133">Transmembrane helix</keyword>
<name>A0ABR7TAT6_9LACT</name>
<dbReference type="Proteomes" id="UP000638836">
    <property type="component" value="Unassembled WGS sequence"/>
</dbReference>
<keyword evidence="1" id="KW-0472">Membrane</keyword>
<dbReference type="InterPro" id="IPR029058">
    <property type="entry name" value="AB_hydrolase_fold"/>
</dbReference>
<gene>
    <name evidence="3" type="ORF">GLO26_02235</name>
</gene>
<feature type="transmembrane region" description="Helical" evidence="1">
    <location>
        <begin position="7"/>
        <end position="26"/>
    </location>
</feature>
<keyword evidence="3" id="KW-0378">Hydrolase</keyword>